<keyword evidence="2" id="KW-1185">Reference proteome</keyword>
<organism evidence="1 2">
    <name type="scientific">Metapseudomonas otitidis</name>
    <dbReference type="NCBI Taxonomy" id="319939"/>
    <lineage>
        <taxon>Bacteria</taxon>
        <taxon>Pseudomonadati</taxon>
        <taxon>Pseudomonadota</taxon>
        <taxon>Gammaproteobacteria</taxon>
        <taxon>Pseudomonadales</taxon>
        <taxon>Pseudomonadaceae</taxon>
        <taxon>Metapseudomonas</taxon>
    </lineage>
</organism>
<name>A0ABU3Y0K4_9GAMM</name>
<evidence type="ECO:0000313" key="1">
    <source>
        <dbReference type="EMBL" id="MDV3443668.1"/>
    </source>
</evidence>
<comment type="caution">
    <text evidence="1">The sequence shown here is derived from an EMBL/GenBank/DDBJ whole genome shotgun (WGS) entry which is preliminary data.</text>
</comment>
<proteinExistence type="predicted"/>
<protein>
    <submittedName>
        <fullName evidence="1">Uncharacterized protein</fullName>
    </submittedName>
</protein>
<evidence type="ECO:0000313" key="2">
    <source>
        <dbReference type="Proteomes" id="UP001273935"/>
    </source>
</evidence>
<reference evidence="1 2" key="1">
    <citation type="submission" date="2023-10" db="EMBL/GenBank/DDBJ databases">
        <title>Pseudomonas otitidis isolated from a paediatric patient with cystic fibrosis in Chile.</title>
        <authorList>
            <person name="Amsteins-Romero L."/>
            <person name="Opazo-Capurro A."/>
            <person name="Matus-Kohler M."/>
            <person name="Gonzalez-Rocha G."/>
        </authorList>
    </citation>
    <scope>NUCLEOTIDE SEQUENCE [LARGE SCALE GENOMIC DNA]</scope>
    <source>
        <strain evidence="1 2">P-714</strain>
    </source>
</reference>
<gene>
    <name evidence="1" type="ORF">R0G64_30075</name>
</gene>
<accession>A0ABU3Y0K4</accession>
<dbReference type="RefSeq" id="WP_309040882.1">
    <property type="nucleotide sequence ID" value="NZ_CP133395.1"/>
</dbReference>
<sequence>MRKLLLLVAIIGAGYYAYTHHFAKPEPVAVTSYQDVLKKVEATPVSQSEVVFGANQLARFLCEGNSQCLEKHTNYREMCENRIFADAPKTYSRKDDVISVSKSFTQCVGVR</sequence>
<dbReference type="EMBL" id="JAWJUL010000224">
    <property type="protein sequence ID" value="MDV3443668.1"/>
    <property type="molecule type" value="Genomic_DNA"/>
</dbReference>
<dbReference type="Proteomes" id="UP001273935">
    <property type="component" value="Unassembled WGS sequence"/>
</dbReference>